<dbReference type="EMBL" id="KZ149916">
    <property type="protein sequence ID" value="PZC77929.1"/>
    <property type="molecule type" value="Genomic_DNA"/>
</dbReference>
<sequence length="211" mass="24600">SLRVNSKCDLWAVKYERCARCKCIAHYWMCMGRRCPELHDPQNARGAYQVTDEDLLYIKDCNEGDKLRLDECTHCFCHGCTKTPCHKCKNPPTRPYKSTTSKTSMKLPPEYDENGNPVFLVIKDARRCKNGRWHMIDSCNSCFCHLHVWFCTDNIHCVPDKNKKPPVDRKCPLGHQFRLGTCHRCYCRPFKLKKYLCNPDIKCNIVSGRCT</sequence>
<protein>
    <recommendedName>
        <fullName evidence="3">Pacifastin domain-containing protein</fullName>
    </recommendedName>
</protein>
<organism evidence="1 2">
    <name type="scientific">Helicoverpa armigera</name>
    <name type="common">Cotton bollworm</name>
    <name type="synonym">Heliothis armigera</name>
    <dbReference type="NCBI Taxonomy" id="29058"/>
    <lineage>
        <taxon>Eukaryota</taxon>
        <taxon>Metazoa</taxon>
        <taxon>Ecdysozoa</taxon>
        <taxon>Arthropoda</taxon>
        <taxon>Hexapoda</taxon>
        <taxon>Insecta</taxon>
        <taxon>Pterygota</taxon>
        <taxon>Neoptera</taxon>
        <taxon>Endopterygota</taxon>
        <taxon>Lepidoptera</taxon>
        <taxon>Glossata</taxon>
        <taxon>Ditrysia</taxon>
        <taxon>Noctuoidea</taxon>
        <taxon>Noctuidae</taxon>
        <taxon>Heliothinae</taxon>
        <taxon>Helicoverpa</taxon>
    </lineage>
</organism>
<proteinExistence type="predicted"/>
<dbReference type="Proteomes" id="UP000249218">
    <property type="component" value="Unassembled WGS sequence"/>
</dbReference>
<accession>A0A2W1BS80</accession>
<evidence type="ECO:0000313" key="2">
    <source>
        <dbReference type="Proteomes" id="UP000249218"/>
    </source>
</evidence>
<reference evidence="1 2" key="1">
    <citation type="journal article" date="2017" name="BMC Biol.">
        <title>Genomic innovations, transcriptional plasticity and gene loss underlying the evolution and divergence of two highly polyphagous and invasive Helicoverpa pest species.</title>
        <authorList>
            <person name="Pearce S.L."/>
            <person name="Clarke D.F."/>
            <person name="East P.D."/>
            <person name="Elfekih S."/>
            <person name="Gordon K.H."/>
            <person name="Jermiin L.S."/>
            <person name="McGaughran A."/>
            <person name="Oakeshott J.G."/>
            <person name="Papanikolaou A."/>
            <person name="Perera O.P."/>
            <person name="Rane R.V."/>
            <person name="Richards S."/>
            <person name="Tay W.T."/>
            <person name="Walsh T.K."/>
            <person name="Anderson A."/>
            <person name="Anderson C.J."/>
            <person name="Asgari S."/>
            <person name="Board P.G."/>
            <person name="Bretschneider A."/>
            <person name="Campbell P.M."/>
            <person name="Chertemps T."/>
            <person name="Christeller J.T."/>
            <person name="Coppin C.W."/>
            <person name="Downes S.J."/>
            <person name="Duan G."/>
            <person name="Farnsworth C.A."/>
            <person name="Good R.T."/>
            <person name="Han L.B."/>
            <person name="Han Y.C."/>
            <person name="Hatje K."/>
            <person name="Horne I."/>
            <person name="Huang Y.P."/>
            <person name="Hughes D.S."/>
            <person name="Jacquin-Joly E."/>
            <person name="James W."/>
            <person name="Jhangiani S."/>
            <person name="Kollmar M."/>
            <person name="Kuwar S.S."/>
            <person name="Li S."/>
            <person name="Liu N.Y."/>
            <person name="Maibeche M.T."/>
            <person name="Miller J.R."/>
            <person name="Montagne N."/>
            <person name="Perry T."/>
            <person name="Qu J."/>
            <person name="Song S.V."/>
            <person name="Sutton G.G."/>
            <person name="Vogel H."/>
            <person name="Walenz B.P."/>
            <person name="Xu W."/>
            <person name="Zhang H.J."/>
            <person name="Zou Z."/>
            <person name="Batterham P."/>
            <person name="Edwards O.R."/>
            <person name="Feyereisen R."/>
            <person name="Gibbs R.A."/>
            <person name="Heckel D.G."/>
            <person name="McGrath A."/>
            <person name="Robin C."/>
            <person name="Scherer S.E."/>
            <person name="Worley K.C."/>
            <person name="Wu Y.D."/>
        </authorList>
    </citation>
    <scope>NUCLEOTIDE SEQUENCE [LARGE SCALE GENOMIC DNA]</scope>
    <source>
        <strain evidence="1">Harm_GR_Male_#8</strain>
        <tissue evidence="1">Whole organism</tissue>
    </source>
</reference>
<dbReference type="AlphaFoldDB" id="A0A2W1BS80"/>
<evidence type="ECO:0008006" key="3">
    <source>
        <dbReference type="Google" id="ProtNLM"/>
    </source>
</evidence>
<keyword evidence="2" id="KW-1185">Reference proteome</keyword>
<evidence type="ECO:0000313" key="1">
    <source>
        <dbReference type="EMBL" id="PZC77929.1"/>
    </source>
</evidence>
<dbReference type="OrthoDB" id="10021323at2759"/>
<gene>
    <name evidence="1" type="primary">HaOG202736</name>
    <name evidence="1" type="ORF">B5X24_HaOG202736</name>
</gene>
<name>A0A2W1BS80_HELAM</name>
<feature type="non-terminal residue" evidence="1">
    <location>
        <position position="1"/>
    </location>
</feature>